<dbReference type="PROSITE" id="PS51462">
    <property type="entry name" value="NUDIX"/>
    <property type="match status" value="1"/>
</dbReference>
<dbReference type="GO" id="GO:0019693">
    <property type="term" value="P:ribose phosphate metabolic process"/>
    <property type="evidence" value="ECO:0007669"/>
    <property type="project" value="TreeGrafter"/>
</dbReference>
<evidence type="ECO:0000256" key="2">
    <source>
        <dbReference type="ARBA" id="ARBA00022801"/>
    </source>
</evidence>
<dbReference type="CDD" id="cd03424">
    <property type="entry name" value="NUDIX_ADPRase_Nudt5_UGPPase_Nudt14"/>
    <property type="match status" value="1"/>
</dbReference>
<keyword evidence="2" id="KW-0378">Hydrolase</keyword>
<name>A0A381QCP3_9ZZZZ</name>
<dbReference type="PANTHER" id="PTHR11839:SF18">
    <property type="entry name" value="NUDIX HYDROLASE DOMAIN-CONTAINING PROTEIN"/>
    <property type="match status" value="1"/>
</dbReference>
<dbReference type="GO" id="GO:0006753">
    <property type="term" value="P:nucleoside phosphate metabolic process"/>
    <property type="evidence" value="ECO:0007669"/>
    <property type="project" value="TreeGrafter"/>
</dbReference>
<dbReference type="InterPro" id="IPR015797">
    <property type="entry name" value="NUDIX_hydrolase-like_dom_sf"/>
</dbReference>
<dbReference type="SUPFAM" id="SSF55811">
    <property type="entry name" value="Nudix"/>
    <property type="match status" value="1"/>
</dbReference>
<protein>
    <recommendedName>
        <fullName evidence="3">Nudix hydrolase domain-containing protein</fullName>
    </recommendedName>
</protein>
<dbReference type="InterPro" id="IPR000086">
    <property type="entry name" value="NUDIX_hydrolase_dom"/>
</dbReference>
<dbReference type="PANTHER" id="PTHR11839">
    <property type="entry name" value="UDP/ADP-SUGAR PYROPHOSPHATASE"/>
    <property type="match status" value="1"/>
</dbReference>
<sequence length="187" mass="20750">MRPKRPTTLSIERKYEGDRISLRVDTARFDDGPEFDREIVEHPGSVVLVPITDDGTVLLIRQFRQAAGKVLLEASAGTIESGENPEVTALRELREEVGHRAGKLIPIGGSWVAPGYSTEYSHMFIATELEVSPLPSDDGEDISVEEIEFDDVHRLIAEGEIEDQMSIAALLSAKHVYTEHIKISKND</sequence>
<organism evidence="4">
    <name type="scientific">marine metagenome</name>
    <dbReference type="NCBI Taxonomy" id="408172"/>
    <lineage>
        <taxon>unclassified sequences</taxon>
        <taxon>metagenomes</taxon>
        <taxon>ecological metagenomes</taxon>
    </lineage>
</organism>
<comment type="cofactor">
    <cofactor evidence="1">
        <name>Mg(2+)</name>
        <dbReference type="ChEBI" id="CHEBI:18420"/>
    </cofactor>
</comment>
<dbReference type="Gene3D" id="3.90.79.10">
    <property type="entry name" value="Nucleoside Triphosphate Pyrophosphohydrolase"/>
    <property type="match status" value="1"/>
</dbReference>
<dbReference type="Pfam" id="PF00293">
    <property type="entry name" value="NUDIX"/>
    <property type="match status" value="1"/>
</dbReference>
<dbReference type="AlphaFoldDB" id="A0A381QCP3"/>
<dbReference type="PROSITE" id="PS00893">
    <property type="entry name" value="NUDIX_BOX"/>
    <property type="match status" value="1"/>
</dbReference>
<evidence type="ECO:0000259" key="3">
    <source>
        <dbReference type="PROSITE" id="PS51462"/>
    </source>
</evidence>
<reference evidence="4" key="1">
    <citation type="submission" date="2018-05" db="EMBL/GenBank/DDBJ databases">
        <authorList>
            <person name="Lanie J.A."/>
            <person name="Ng W.-L."/>
            <person name="Kazmierczak K.M."/>
            <person name="Andrzejewski T.M."/>
            <person name="Davidsen T.M."/>
            <person name="Wayne K.J."/>
            <person name="Tettelin H."/>
            <person name="Glass J.I."/>
            <person name="Rusch D."/>
            <person name="Podicherti R."/>
            <person name="Tsui H.-C.T."/>
            <person name="Winkler M.E."/>
        </authorList>
    </citation>
    <scope>NUCLEOTIDE SEQUENCE</scope>
</reference>
<accession>A0A381QCP3</accession>
<dbReference type="InterPro" id="IPR020084">
    <property type="entry name" value="NUDIX_hydrolase_CS"/>
</dbReference>
<feature type="domain" description="Nudix hydrolase" evidence="3">
    <location>
        <begin position="40"/>
        <end position="169"/>
    </location>
</feature>
<dbReference type="GO" id="GO:0016787">
    <property type="term" value="F:hydrolase activity"/>
    <property type="evidence" value="ECO:0007669"/>
    <property type="project" value="UniProtKB-KW"/>
</dbReference>
<proteinExistence type="predicted"/>
<evidence type="ECO:0000256" key="1">
    <source>
        <dbReference type="ARBA" id="ARBA00001946"/>
    </source>
</evidence>
<gene>
    <name evidence="4" type="ORF">METZ01_LOCUS29949</name>
</gene>
<dbReference type="EMBL" id="UINC01001303">
    <property type="protein sequence ID" value="SUZ77095.1"/>
    <property type="molecule type" value="Genomic_DNA"/>
</dbReference>
<evidence type="ECO:0000313" key="4">
    <source>
        <dbReference type="EMBL" id="SUZ77095.1"/>
    </source>
</evidence>